<dbReference type="AlphaFoldDB" id="A0A2T2P568"/>
<keyword evidence="4" id="KW-1185">Reference proteome</keyword>
<dbReference type="Pfam" id="PF25482">
    <property type="entry name" value="DUF7905"/>
    <property type="match status" value="1"/>
</dbReference>
<evidence type="ECO:0000259" key="2">
    <source>
        <dbReference type="Pfam" id="PF25482"/>
    </source>
</evidence>
<protein>
    <recommendedName>
        <fullName evidence="2">DUF7905 domain-containing protein</fullName>
    </recommendedName>
</protein>
<dbReference type="Proteomes" id="UP000240883">
    <property type="component" value="Unassembled WGS sequence"/>
</dbReference>
<evidence type="ECO:0000313" key="4">
    <source>
        <dbReference type="Proteomes" id="UP000240883"/>
    </source>
</evidence>
<feature type="domain" description="DUF7905" evidence="2">
    <location>
        <begin position="272"/>
        <end position="577"/>
    </location>
</feature>
<gene>
    <name evidence="3" type="ORF">BS50DRAFT_169458</name>
</gene>
<reference evidence="3 4" key="1">
    <citation type="journal article" date="2018" name="Front. Microbiol.">
        <title>Genome-Wide Analysis of Corynespora cassiicola Leaf Fall Disease Putative Effectors.</title>
        <authorList>
            <person name="Lopez D."/>
            <person name="Ribeiro S."/>
            <person name="Label P."/>
            <person name="Fumanal B."/>
            <person name="Venisse J.S."/>
            <person name="Kohler A."/>
            <person name="de Oliveira R.R."/>
            <person name="Labutti K."/>
            <person name="Lipzen A."/>
            <person name="Lail K."/>
            <person name="Bauer D."/>
            <person name="Ohm R.A."/>
            <person name="Barry K.W."/>
            <person name="Spatafora J."/>
            <person name="Grigoriev I.V."/>
            <person name="Martin F.M."/>
            <person name="Pujade-Renaud V."/>
        </authorList>
    </citation>
    <scope>NUCLEOTIDE SEQUENCE [LARGE SCALE GENOMIC DNA]</scope>
    <source>
        <strain evidence="3 4">Philippines</strain>
    </source>
</reference>
<sequence length="648" mass="74384">MDRSKKKPPNRSIEVSHEYRRPLTQIELERLIGQWKERTGCQVKIVTAGKSHNAIKFEIFGGSASDLDKASQEINDWIHKSNTRAFASQRWAKLSAFDFNNWWYEQLAEWKTTEKQRFKGPLPQGDEGPHHKVTVPWSEKLANCTPPITPRDVFGNKLELLDPIRLSDEVYIVLSRTRDGGWPVEIMGYDMTRVEMAKQHYDNMVEKAANKHNNLMVPSNIVLDSREGDTVVLHEADEWWPDKSRFTPRLETLLMNDPGSFRQDPVHFTQFDNLHQVIRKALDMIRYEKSTYDFSVRFGCITLSEGRDLKPFGTENPGITWSTQNFIAALDKGKINCEVKKWVSKEGEEDGLLARLMSARHLLQPMTYKQPSLREIRPTFRGTWVFIDPNKDRLQPFSPSSHCVVVQIDWTEDEEGNYEKMPTRFFTLEQGKRIQKENMDVNLLELGVSKAWHFGLESMKPLRSKLVPPALVSFANQVKMIPGYDASSHDKDFAQWPSYPSLRLQISRLDKIYTFRIRKTSYNVEAIAMRYQTSSVTCWGLVVRHDEWASHLAELENLPPGGGASWKATMSLFFPEDGQDSISSNRDDTEAVNLETQAAPWGGLQLFVNKLMQLSEVTNSPEMLPEASPPPSPKRIAARSPWADDIVI</sequence>
<evidence type="ECO:0000256" key="1">
    <source>
        <dbReference type="SAM" id="MobiDB-lite"/>
    </source>
</evidence>
<evidence type="ECO:0000313" key="3">
    <source>
        <dbReference type="EMBL" id="PSN72821.1"/>
    </source>
</evidence>
<name>A0A2T2P568_CORCC</name>
<accession>A0A2T2P568</accession>
<organism evidence="3 4">
    <name type="scientific">Corynespora cassiicola Philippines</name>
    <dbReference type="NCBI Taxonomy" id="1448308"/>
    <lineage>
        <taxon>Eukaryota</taxon>
        <taxon>Fungi</taxon>
        <taxon>Dikarya</taxon>
        <taxon>Ascomycota</taxon>
        <taxon>Pezizomycotina</taxon>
        <taxon>Dothideomycetes</taxon>
        <taxon>Pleosporomycetidae</taxon>
        <taxon>Pleosporales</taxon>
        <taxon>Corynesporascaceae</taxon>
        <taxon>Corynespora</taxon>
    </lineage>
</organism>
<proteinExistence type="predicted"/>
<dbReference type="EMBL" id="KZ678129">
    <property type="protein sequence ID" value="PSN72821.1"/>
    <property type="molecule type" value="Genomic_DNA"/>
</dbReference>
<dbReference type="OrthoDB" id="4739136at2759"/>
<dbReference type="STRING" id="1448308.A0A2T2P568"/>
<feature type="region of interest" description="Disordered" evidence="1">
    <location>
        <begin position="620"/>
        <end position="648"/>
    </location>
</feature>
<dbReference type="InterPro" id="IPR057227">
    <property type="entry name" value="DUF7905"/>
</dbReference>